<feature type="region of interest" description="Disordered" evidence="5">
    <location>
        <begin position="295"/>
        <end position="325"/>
    </location>
</feature>
<keyword evidence="8" id="KW-1185">Reference proteome</keyword>
<evidence type="ECO:0000256" key="4">
    <source>
        <dbReference type="ARBA" id="ARBA00032089"/>
    </source>
</evidence>
<organism evidence="7 8">
    <name type="scientific">Rubellimicrobium aerolatum</name>
    <dbReference type="NCBI Taxonomy" id="490979"/>
    <lineage>
        <taxon>Bacteria</taxon>
        <taxon>Pseudomonadati</taxon>
        <taxon>Pseudomonadota</taxon>
        <taxon>Alphaproteobacteria</taxon>
        <taxon>Rhodobacterales</taxon>
        <taxon>Roseobacteraceae</taxon>
        <taxon>Rubellimicrobium</taxon>
    </lineage>
</organism>
<dbReference type="NCBIfam" id="NF010533">
    <property type="entry name" value="PRK13922.9-5"/>
    <property type="match status" value="1"/>
</dbReference>
<gene>
    <name evidence="7" type="primary">mreC</name>
    <name evidence="7" type="ORF">ACFPOC_15770</name>
</gene>
<comment type="similarity">
    <text evidence="1">Belongs to the MreC family.</text>
</comment>
<dbReference type="Gene3D" id="2.40.10.350">
    <property type="entry name" value="Rod shape-determining protein MreC, domain 2"/>
    <property type="match status" value="1"/>
</dbReference>
<dbReference type="EMBL" id="JBHSNA010000021">
    <property type="protein sequence ID" value="MFC5567872.1"/>
    <property type="molecule type" value="Genomic_DNA"/>
</dbReference>
<evidence type="ECO:0000313" key="8">
    <source>
        <dbReference type="Proteomes" id="UP001596056"/>
    </source>
</evidence>
<name>A0ABW0SFY6_9RHOB</name>
<dbReference type="Pfam" id="PF04085">
    <property type="entry name" value="MreC"/>
    <property type="match status" value="1"/>
</dbReference>
<dbReference type="RefSeq" id="WP_209839733.1">
    <property type="nucleotide sequence ID" value="NZ_JAGGJP010000005.1"/>
</dbReference>
<evidence type="ECO:0000256" key="2">
    <source>
        <dbReference type="ARBA" id="ARBA00013855"/>
    </source>
</evidence>
<dbReference type="InterPro" id="IPR042177">
    <property type="entry name" value="Cell/Rod_1"/>
</dbReference>
<proteinExistence type="inferred from homology"/>
<sequence length="325" mass="35354">MARDRDRGEEFTRPLRRLLVGLLVLACLGLFLVWRIDSPRVERLRAEVVDEVVPRLDWMLAPVTGLARLAGDVRSYERIHQQNLELRRELRQMTVWREAALRLEQENAKLRDLNNVSLDPALTYVTGTVMADSGSPFRQSVLLNVGGHDGIIDGWPTMDGMGLVGRVSGVGQRTSRVILLTDTSSRIPVTLEPSGQKAILTGDNSLYPLLDFLEDPDAVRPGDRAVTAGDGALFPAGLLVGRVAQGTDGRLRLRLAADYEQLEFVRVLRSPLVESIADPGGLIVPTAGIAPRPEEREVFGPPLPPTGLLAGTTTPATPPEGTVGD</sequence>
<evidence type="ECO:0000256" key="3">
    <source>
        <dbReference type="ARBA" id="ARBA00022960"/>
    </source>
</evidence>
<evidence type="ECO:0000259" key="6">
    <source>
        <dbReference type="Pfam" id="PF04085"/>
    </source>
</evidence>
<feature type="compositionally biased region" description="Low complexity" evidence="5">
    <location>
        <begin position="306"/>
        <end position="315"/>
    </location>
</feature>
<evidence type="ECO:0000256" key="1">
    <source>
        <dbReference type="ARBA" id="ARBA00009369"/>
    </source>
</evidence>
<dbReference type="InterPro" id="IPR055342">
    <property type="entry name" value="MreC_beta-barrel_core"/>
</dbReference>
<accession>A0ABW0SFY6</accession>
<dbReference type="PANTHER" id="PTHR34138">
    <property type="entry name" value="CELL SHAPE-DETERMINING PROTEIN MREC"/>
    <property type="match status" value="1"/>
</dbReference>
<dbReference type="InterPro" id="IPR042175">
    <property type="entry name" value="Cell/Rod_MreC_2"/>
</dbReference>
<protein>
    <recommendedName>
        <fullName evidence="2">Cell shape-determining protein MreC</fullName>
    </recommendedName>
    <alternativeName>
        <fullName evidence="4">Cell shape protein MreC</fullName>
    </alternativeName>
</protein>
<keyword evidence="3" id="KW-0133">Cell shape</keyword>
<reference evidence="8" key="1">
    <citation type="journal article" date="2019" name="Int. J. Syst. Evol. Microbiol.">
        <title>The Global Catalogue of Microorganisms (GCM) 10K type strain sequencing project: providing services to taxonomists for standard genome sequencing and annotation.</title>
        <authorList>
            <consortium name="The Broad Institute Genomics Platform"/>
            <consortium name="The Broad Institute Genome Sequencing Center for Infectious Disease"/>
            <person name="Wu L."/>
            <person name="Ma J."/>
        </authorList>
    </citation>
    <scope>NUCLEOTIDE SEQUENCE [LARGE SCALE GENOMIC DNA]</scope>
    <source>
        <strain evidence="8">KACC 11588</strain>
    </source>
</reference>
<dbReference type="Gene3D" id="2.40.10.340">
    <property type="entry name" value="Rod shape-determining protein MreC, domain 1"/>
    <property type="match status" value="1"/>
</dbReference>
<feature type="domain" description="Rod shape-determining protein MreC beta-barrel core" evidence="6">
    <location>
        <begin position="129"/>
        <end position="268"/>
    </location>
</feature>
<dbReference type="PANTHER" id="PTHR34138:SF1">
    <property type="entry name" value="CELL SHAPE-DETERMINING PROTEIN MREC"/>
    <property type="match status" value="1"/>
</dbReference>
<evidence type="ECO:0000313" key="7">
    <source>
        <dbReference type="EMBL" id="MFC5567872.1"/>
    </source>
</evidence>
<dbReference type="Proteomes" id="UP001596056">
    <property type="component" value="Unassembled WGS sequence"/>
</dbReference>
<comment type="caution">
    <text evidence="7">The sequence shown here is derived from an EMBL/GenBank/DDBJ whole genome shotgun (WGS) entry which is preliminary data.</text>
</comment>
<dbReference type="InterPro" id="IPR007221">
    <property type="entry name" value="MreC"/>
</dbReference>
<evidence type="ECO:0000256" key="5">
    <source>
        <dbReference type="SAM" id="MobiDB-lite"/>
    </source>
</evidence>